<dbReference type="Pfam" id="PF10253">
    <property type="entry name" value="PRCC"/>
    <property type="match status" value="1"/>
</dbReference>
<proteinExistence type="predicted"/>
<accession>A0A0D2CJ06</accession>
<evidence type="ECO:0000313" key="3">
    <source>
        <dbReference type="Proteomes" id="UP000054342"/>
    </source>
</evidence>
<dbReference type="InterPro" id="IPR018800">
    <property type="entry name" value="PRCC"/>
</dbReference>
<dbReference type="GeneID" id="25333411"/>
<feature type="region of interest" description="Disordered" evidence="1">
    <location>
        <begin position="126"/>
        <end position="159"/>
    </location>
</feature>
<evidence type="ECO:0008006" key="4">
    <source>
        <dbReference type="Google" id="ProtNLM"/>
    </source>
</evidence>
<dbReference type="EMBL" id="KN847323">
    <property type="protein sequence ID" value="KIW49862.1"/>
    <property type="molecule type" value="Genomic_DNA"/>
</dbReference>
<organism evidence="2 3">
    <name type="scientific">Exophiala xenobiotica</name>
    <dbReference type="NCBI Taxonomy" id="348802"/>
    <lineage>
        <taxon>Eukaryota</taxon>
        <taxon>Fungi</taxon>
        <taxon>Dikarya</taxon>
        <taxon>Ascomycota</taxon>
        <taxon>Pezizomycotina</taxon>
        <taxon>Eurotiomycetes</taxon>
        <taxon>Chaetothyriomycetidae</taxon>
        <taxon>Chaetothyriales</taxon>
        <taxon>Herpotrichiellaceae</taxon>
        <taxon>Exophiala</taxon>
    </lineage>
</organism>
<dbReference type="HOGENOM" id="CLU_043185_0_0_1"/>
<feature type="region of interest" description="Disordered" evidence="1">
    <location>
        <begin position="1"/>
        <end position="94"/>
    </location>
</feature>
<dbReference type="STRING" id="348802.A0A0D2CJ06"/>
<dbReference type="AlphaFoldDB" id="A0A0D2CJ06"/>
<gene>
    <name evidence="2" type="ORF">PV05_11503</name>
</gene>
<dbReference type="PANTHER" id="PTHR13621:SF2">
    <property type="entry name" value="PROLINE-RICH PROTEIN PRCC"/>
    <property type="match status" value="1"/>
</dbReference>
<dbReference type="RefSeq" id="XP_013310446.1">
    <property type="nucleotide sequence ID" value="XM_013454992.1"/>
</dbReference>
<feature type="region of interest" description="Disordered" evidence="1">
    <location>
        <begin position="185"/>
        <end position="212"/>
    </location>
</feature>
<sequence>MSLVTYSDSEASDDEKPQFKAAPPNPSTAPTNSSFTVNKANPRKIQVKLHDTPSNGDTDGEPAAKRPRVGAGAFSGFNALLPPPKRDADIKTTPKPAARKVFSLKTGAEPGFSREADAEMRQFFAEQDTGDQDDTIPSVTKKSVGVEENGSIAQPPKGNAFMFKPLSVARNNKKPKRKADTAKIVVPKGADGLTTSSPSVVRPPAVDVTAPAPAPKKVSLFGMGTDAVPEVVSEQPDEEDEIVEVLDEPEPAFDNFSSTSNAVPSASSAANQGQSLDSIASDLGLSKADRRQLFGRRGDSGGTAINVFNFNTDQEYAANEELRASGEQVQHNPVRGIAPGKHSLKQLLSAATTQKDALEESFATGRKNKKEAGSKYGW</sequence>
<dbReference type="Proteomes" id="UP000054342">
    <property type="component" value="Unassembled WGS sequence"/>
</dbReference>
<dbReference type="PANTHER" id="PTHR13621">
    <property type="entry name" value="PROLINE-RICH PROTEIN PRCC"/>
    <property type="match status" value="1"/>
</dbReference>
<dbReference type="GO" id="GO:0005634">
    <property type="term" value="C:nucleus"/>
    <property type="evidence" value="ECO:0007669"/>
    <property type="project" value="TreeGrafter"/>
</dbReference>
<keyword evidence="3" id="KW-1185">Reference proteome</keyword>
<reference evidence="2 3" key="1">
    <citation type="submission" date="2015-01" db="EMBL/GenBank/DDBJ databases">
        <title>The Genome Sequence of Exophiala xenobiotica CBS118157.</title>
        <authorList>
            <consortium name="The Broad Institute Genomics Platform"/>
            <person name="Cuomo C."/>
            <person name="de Hoog S."/>
            <person name="Gorbushina A."/>
            <person name="Stielow B."/>
            <person name="Teixiera M."/>
            <person name="Abouelleil A."/>
            <person name="Chapman S.B."/>
            <person name="Priest M."/>
            <person name="Young S.K."/>
            <person name="Wortman J."/>
            <person name="Nusbaum C."/>
            <person name="Birren B."/>
        </authorList>
    </citation>
    <scope>NUCLEOTIDE SEQUENCE [LARGE SCALE GENOMIC DNA]</scope>
    <source>
        <strain evidence="2 3">CBS 118157</strain>
    </source>
</reference>
<name>A0A0D2CJ06_9EURO</name>
<protein>
    <recommendedName>
        <fullName evidence="4">Mitotic checkpoint regulator, MAD2B-interacting-domain-containing protein</fullName>
    </recommendedName>
</protein>
<evidence type="ECO:0000256" key="1">
    <source>
        <dbReference type="SAM" id="MobiDB-lite"/>
    </source>
</evidence>
<evidence type="ECO:0000313" key="2">
    <source>
        <dbReference type="EMBL" id="KIW49862.1"/>
    </source>
</evidence>
<feature type="compositionally biased region" description="Low complexity" evidence="1">
    <location>
        <begin position="257"/>
        <end position="270"/>
    </location>
</feature>
<feature type="region of interest" description="Disordered" evidence="1">
    <location>
        <begin position="355"/>
        <end position="378"/>
    </location>
</feature>
<feature type="compositionally biased region" description="Low complexity" evidence="1">
    <location>
        <begin position="200"/>
        <end position="211"/>
    </location>
</feature>
<feature type="region of interest" description="Disordered" evidence="1">
    <location>
        <begin position="251"/>
        <end position="274"/>
    </location>
</feature>